<accession>A0A814Q0R9</accession>
<gene>
    <name evidence="1" type="ORF">OXX778_LOCUS21707</name>
</gene>
<sequence length="208" mass="24719">MRKKIDWIFMANLNSLVELDFFLKKLAKTVNKKSNRNTCQICQDNRDDHIMRVRFPFCNCQRPNNEFNTRYLVNQCDVTEKIMLFDLNLHNPIELTEEIQEEKVHGIGAKFKNLIEILIHRNISKPLTIYNELLLHQNQNGIIPKLSQIQNYIKYKRIKNGDINIIVGLDEFIQKKESHQIDLKSFLDDEPFYFGIEIKDGSENEHFH</sequence>
<proteinExistence type="predicted"/>
<comment type="caution">
    <text evidence="1">The sequence shown here is derived from an EMBL/GenBank/DDBJ whole genome shotgun (WGS) entry which is preliminary data.</text>
</comment>
<dbReference type="AlphaFoldDB" id="A0A814Q0R9"/>
<keyword evidence="2" id="KW-1185">Reference proteome</keyword>
<name>A0A814Q0R9_9BILA</name>
<dbReference type="Proteomes" id="UP000663879">
    <property type="component" value="Unassembled WGS sequence"/>
</dbReference>
<protein>
    <submittedName>
        <fullName evidence="1">Uncharacterized protein</fullName>
    </submittedName>
</protein>
<evidence type="ECO:0000313" key="2">
    <source>
        <dbReference type="Proteomes" id="UP000663879"/>
    </source>
</evidence>
<evidence type="ECO:0000313" key="1">
    <source>
        <dbReference type="EMBL" id="CAF1113080.1"/>
    </source>
</evidence>
<reference evidence="1" key="1">
    <citation type="submission" date="2021-02" db="EMBL/GenBank/DDBJ databases">
        <authorList>
            <person name="Nowell W R."/>
        </authorList>
    </citation>
    <scope>NUCLEOTIDE SEQUENCE</scope>
    <source>
        <strain evidence="1">Ploen Becks lab</strain>
    </source>
</reference>
<organism evidence="1 2">
    <name type="scientific">Brachionus calyciflorus</name>
    <dbReference type="NCBI Taxonomy" id="104777"/>
    <lineage>
        <taxon>Eukaryota</taxon>
        <taxon>Metazoa</taxon>
        <taxon>Spiralia</taxon>
        <taxon>Gnathifera</taxon>
        <taxon>Rotifera</taxon>
        <taxon>Eurotatoria</taxon>
        <taxon>Monogononta</taxon>
        <taxon>Pseudotrocha</taxon>
        <taxon>Ploima</taxon>
        <taxon>Brachionidae</taxon>
        <taxon>Brachionus</taxon>
    </lineage>
</organism>
<dbReference type="OrthoDB" id="116283at2759"/>
<dbReference type="EMBL" id="CAJNOC010008277">
    <property type="protein sequence ID" value="CAF1113080.1"/>
    <property type="molecule type" value="Genomic_DNA"/>
</dbReference>